<dbReference type="PANTHER" id="PTHR45036">
    <property type="entry name" value="METHYLTRANSFERASE LIKE 7B"/>
    <property type="match status" value="1"/>
</dbReference>
<keyword evidence="3" id="KW-1185">Reference proteome</keyword>
<evidence type="ECO:0000313" key="3">
    <source>
        <dbReference type="Proteomes" id="UP000500857"/>
    </source>
</evidence>
<accession>A0A6H1TZ98</accession>
<dbReference type="SUPFAM" id="SSF53335">
    <property type="entry name" value="S-adenosyl-L-methionine-dependent methyltransferases"/>
    <property type="match status" value="1"/>
</dbReference>
<dbReference type="GO" id="GO:0008757">
    <property type="term" value="F:S-adenosylmethionine-dependent methyltransferase activity"/>
    <property type="evidence" value="ECO:0007669"/>
    <property type="project" value="InterPro"/>
</dbReference>
<name>A0A6H1TZ98_9CYAN</name>
<gene>
    <name evidence="2" type="ORF">HCG48_08880</name>
</gene>
<feature type="domain" description="Methyltransferase type 11" evidence="1">
    <location>
        <begin position="58"/>
        <end position="153"/>
    </location>
</feature>
<dbReference type="PANTHER" id="PTHR45036:SF1">
    <property type="entry name" value="METHYLTRANSFERASE LIKE 7A"/>
    <property type="match status" value="1"/>
</dbReference>
<dbReference type="InterPro" id="IPR052356">
    <property type="entry name" value="Thiol_S-MT"/>
</dbReference>
<proteinExistence type="predicted"/>
<dbReference type="Proteomes" id="UP000500857">
    <property type="component" value="Chromosome"/>
</dbReference>
<dbReference type="InterPro" id="IPR013216">
    <property type="entry name" value="Methyltransf_11"/>
</dbReference>
<dbReference type="InterPro" id="IPR029063">
    <property type="entry name" value="SAM-dependent_MTases_sf"/>
</dbReference>
<dbReference type="CDD" id="cd02440">
    <property type="entry name" value="AdoMet_MTases"/>
    <property type="match status" value="1"/>
</dbReference>
<sequence>MISRLNAPGNWYKQLFAWGMSKVNRADESAIAVRECDRYRSIGELKRDLLGDLSGTVVEIGPGAGNNLGYYSSEIDWVGIEPNPFMHPYLEQQAGRVGLKQARVHLGTAEKLPFEDGQIDAVVGTYVLCSVENLSRSLQEILRVLKPGGQFIFVEHIAGQCGTLTRTVQNAIEPAWKKAFDGCNPNRETGNALKQAGFEAVEMFDFSLSIPIVSPHLAGIARKHGDRLF</sequence>
<dbReference type="GO" id="GO:0032259">
    <property type="term" value="P:methylation"/>
    <property type="evidence" value="ECO:0007669"/>
    <property type="project" value="UniProtKB-KW"/>
</dbReference>
<dbReference type="RefSeq" id="WP_168568834.1">
    <property type="nucleotide sequence ID" value="NZ_CP051167.1"/>
</dbReference>
<evidence type="ECO:0000259" key="1">
    <source>
        <dbReference type="Pfam" id="PF08241"/>
    </source>
</evidence>
<evidence type="ECO:0000313" key="2">
    <source>
        <dbReference type="EMBL" id="QIZ70679.1"/>
    </source>
</evidence>
<dbReference type="AlphaFoldDB" id="A0A6H1TZ98"/>
<dbReference type="Gene3D" id="3.40.50.150">
    <property type="entry name" value="Vaccinia Virus protein VP39"/>
    <property type="match status" value="1"/>
</dbReference>
<reference evidence="2 3" key="1">
    <citation type="submission" date="2020-04" db="EMBL/GenBank/DDBJ databases">
        <authorList>
            <person name="Basu S."/>
            <person name="Maruthanayagam V."/>
            <person name="Chakraborty S."/>
            <person name="Pramanik A."/>
            <person name="Mukherjee J."/>
            <person name="Brink B."/>
        </authorList>
    </citation>
    <scope>NUCLEOTIDE SEQUENCE [LARGE SCALE GENOMIC DNA]</scope>
    <source>
        <strain evidence="2 3">AP17</strain>
    </source>
</reference>
<keyword evidence="2" id="KW-0808">Transferase</keyword>
<keyword evidence="2" id="KW-0489">Methyltransferase</keyword>
<dbReference type="Pfam" id="PF08241">
    <property type="entry name" value="Methyltransf_11"/>
    <property type="match status" value="1"/>
</dbReference>
<dbReference type="KEGG" id="oxy:HCG48_08880"/>
<dbReference type="EMBL" id="CP051167">
    <property type="protein sequence ID" value="QIZ70679.1"/>
    <property type="molecule type" value="Genomic_DNA"/>
</dbReference>
<protein>
    <submittedName>
        <fullName evidence="2">Class I SAM-dependent methyltransferase</fullName>
    </submittedName>
</protein>
<organism evidence="2 3">
    <name type="scientific">Oxynema aestuarii AP17</name>
    <dbReference type="NCBI Taxonomy" id="2064643"/>
    <lineage>
        <taxon>Bacteria</taxon>
        <taxon>Bacillati</taxon>
        <taxon>Cyanobacteriota</taxon>
        <taxon>Cyanophyceae</taxon>
        <taxon>Oscillatoriophycideae</taxon>
        <taxon>Oscillatoriales</taxon>
        <taxon>Oscillatoriaceae</taxon>
        <taxon>Oxynema</taxon>
        <taxon>Oxynema aestuarii</taxon>
    </lineage>
</organism>